<reference evidence="1 2" key="1">
    <citation type="submission" date="2015-01" db="EMBL/GenBank/DDBJ databases">
        <title>Evolution of Trichinella species and genotypes.</title>
        <authorList>
            <person name="Korhonen P.K."/>
            <person name="Edoardo P."/>
            <person name="Giuseppe L.R."/>
            <person name="Gasser R.B."/>
        </authorList>
    </citation>
    <scope>NUCLEOTIDE SEQUENCE [LARGE SCALE GENOMIC DNA]</scope>
    <source>
        <strain evidence="1">ISS2496</strain>
    </source>
</reference>
<keyword evidence="2" id="KW-1185">Reference proteome</keyword>
<accession>A0A0V1A6U2</accession>
<dbReference type="Proteomes" id="UP000054783">
    <property type="component" value="Unassembled WGS sequence"/>
</dbReference>
<organism evidence="1 2">
    <name type="scientific">Trichinella patagoniensis</name>
    <dbReference type="NCBI Taxonomy" id="990121"/>
    <lineage>
        <taxon>Eukaryota</taxon>
        <taxon>Metazoa</taxon>
        <taxon>Ecdysozoa</taxon>
        <taxon>Nematoda</taxon>
        <taxon>Enoplea</taxon>
        <taxon>Dorylaimia</taxon>
        <taxon>Trichinellida</taxon>
        <taxon>Trichinellidae</taxon>
        <taxon>Trichinella</taxon>
    </lineage>
</organism>
<name>A0A0V1A6U2_9BILA</name>
<evidence type="ECO:0000313" key="2">
    <source>
        <dbReference type="Proteomes" id="UP000054783"/>
    </source>
</evidence>
<dbReference type="AlphaFoldDB" id="A0A0V1A6U2"/>
<comment type="caution">
    <text evidence="1">The sequence shown here is derived from an EMBL/GenBank/DDBJ whole genome shotgun (WGS) entry which is preliminary data.</text>
</comment>
<dbReference type="EMBL" id="JYDQ01000024">
    <property type="protein sequence ID" value="KRY20576.1"/>
    <property type="molecule type" value="Genomic_DNA"/>
</dbReference>
<gene>
    <name evidence="1" type="ORF">T12_6797</name>
</gene>
<dbReference type="OrthoDB" id="5912385at2759"/>
<protein>
    <submittedName>
        <fullName evidence="1">Uncharacterized protein</fullName>
    </submittedName>
</protein>
<sequence>MARQPTDQYMPMFIVAAVRCRPGEYLFSSKDSQNAFCPTVCTNQPTKLLHIQRRHQQKLFHQNWKIGRCNQQEKAVFWSLSLLINSHRKYAVIAKQRHHRTKRCLCLLIFKFIPAGDLASYLLNASESREQKMSECTETARLHFSMHGLTSLNITPPQLPHSTEHIVLCNTVNALLLQVDRSSNPKCDSEFQLFVSRKNIKGRN</sequence>
<proteinExistence type="predicted"/>
<evidence type="ECO:0000313" key="1">
    <source>
        <dbReference type="EMBL" id="KRY20576.1"/>
    </source>
</evidence>